<feature type="transmembrane region" description="Helical" evidence="8">
    <location>
        <begin position="305"/>
        <end position="329"/>
    </location>
</feature>
<dbReference type="EMBL" id="JYIZ01000037">
    <property type="protein sequence ID" value="KJL43560.1"/>
    <property type="molecule type" value="Genomic_DNA"/>
</dbReference>
<feature type="transmembrane region" description="Helical" evidence="8">
    <location>
        <begin position="916"/>
        <end position="937"/>
    </location>
</feature>
<dbReference type="GO" id="GO:0005886">
    <property type="term" value="C:plasma membrane"/>
    <property type="evidence" value="ECO:0007669"/>
    <property type="project" value="UniProtKB-SubCell"/>
</dbReference>
<dbReference type="PANTHER" id="PTHR30572">
    <property type="entry name" value="MEMBRANE COMPONENT OF TRANSPORTER-RELATED"/>
    <property type="match status" value="1"/>
</dbReference>
<evidence type="ECO:0000256" key="4">
    <source>
        <dbReference type="ARBA" id="ARBA00022989"/>
    </source>
</evidence>
<keyword evidence="3 8" id="KW-0812">Transmembrane</keyword>
<evidence type="ECO:0000256" key="3">
    <source>
        <dbReference type="ARBA" id="ARBA00022692"/>
    </source>
</evidence>
<feature type="transmembrane region" description="Helical" evidence="8">
    <location>
        <begin position="450"/>
        <end position="475"/>
    </location>
</feature>
<feature type="transmembrane region" description="Helical" evidence="8">
    <location>
        <begin position="827"/>
        <end position="849"/>
    </location>
</feature>
<gene>
    <name evidence="10" type="ORF">RS81_00868</name>
</gene>
<keyword evidence="5 8" id="KW-0472">Membrane</keyword>
<feature type="transmembrane region" description="Helical" evidence="8">
    <location>
        <begin position="876"/>
        <end position="896"/>
    </location>
</feature>
<organism evidence="10 11">
    <name type="scientific">Microbacterium terrae</name>
    <dbReference type="NCBI Taxonomy" id="69369"/>
    <lineage>
        <taxon>Bacteria</taxon>
        <taxon>Bacillati</taxon>
        <taxon>Actinomycetota</taxon>
        <taxon>Actinomycetes</taxon>
        <taxon>Micrococcales</taxon>
        <taxon>Microbacteriaceae</taxon>
        <taxon>Microbacterium</taxon>
    </lineage>
</organism>
<dbReference type="AlphaFoldDB" id="A0A0M2HGY7"/>
<keyword evidence="11" id="KW-1185">Reference proteome</keyword>
<dbReference type="RefSeq" id="WP_052682415.1">
    <property type="nucleotide sequence ID" value="NZ_BAAAUP010000006.1"/>
</dbReference>
<feature type="transmembrane region" description="Helical" evidence="8">
    <location>
        <begin position="50"/>
        <end position="70"/>
    </location>
</feature>
<reference evidence="10 11" key="1">
    <citation type="submission" date="2015-02" db="EMBL/GenBank/DDBJ databases">
        <title>Draft genome sequences of ten Microbacterium spp. with emphasis on heavy metal contaminated environments.</title>
        <authorList>
            <person name="Corretto E."/>
        </authorList>
    </citation>
    <scope>NUCLEOTIDE SEQUENCE [LARGE SCALE GENOMIC DNA]</scope>
    <source>
        <strain evidence="10 11">DSM 12510</strain>
    </source>
</reference>
<evidence type="ECO:0000313" key="10">
    <source>
        <dbReference type="EMBL" id="KJL43560.1"/>
    </source>
</evidence>
<feature type="region of interest" description="Disordered" evidence="7">
    <location>
        <begin position="1"/>
        <end position="25"/>
    </location>
</feature>
<comment type="caution">
    <text evidence="10">The sequence shown here is derived from an EMBL/GenBank/DDBJ whole genome shotgun (WGS) entry which is preliminary data.</text>
</comment>
<evidence type="ECO:0000313" key="11">
    <source>
        <dbReference type="Proteomes" id="UP000033956"/>
    </source>
</evidence>
<feature type="transmembrane region" description="Helical" evidence="8">
    <location>
        <begin position="402"/>
        <end position="429"/>
    </location>
</feature>
<dbReference type="STRING" id="92835.RS81_00868"/>
<comment type="similarity">
    <text evidence="6">Belongs to the ABC-4 integral membrane protein family.</text>
</comment>
<evidence type="ECO:0000256" key="1">
    <source>
        <dbReference type="ARBA" id="ARBA00004651"/>
    </source>
</evidence>
<feature type="region of interest" description="Disordered" evidence="7">
    <location>
        <begin position="99"/>
        <end position="127"/>
    </location>
</feature>
<keyword evidence="4 8" id="KW-1133">Transmembrane helix</keyword>
<evidence type="ECO:0000256" key="5">
    <source>
        <dbReference type="ARBA" id="ARBA00023136"/>
    </source>
</evidence>
<accession>A0A0M2HGY7</accession>
<feature type="transmembrane region" description="Helical" evidence="8">
    <location>
        <begin position="542"/>
        <end position="565"/>
    </location>
</feature>
<evidence type="ECO:0000256" key="8">
    <source>
        <dbReference type="SAM" id="Phobius"/>
    </source>
</evidence>
<dbReference type="PANTHER" id="PTHR30572:SF4">
    <property type="entry name" value="ABC TRANSPORTER PERMEASE YTRF"/>
    <property type="match status" value="1"/>
</dbReference>
<feature type="domain" description="ABC3 transporter permease C-terminal" evidence="9">
    <location>
        <begin position="310"/>
        <end position="430"/>
    </location>
</feature>
<evidence type="ECO:0000256" key="2">
    <source>
        <dbReference type="ARBA" id="ARBA00022475"/>
    </source>
</evidence>
<feature type="transmembrane region" description="Helical" evidence="8">
    <location>
        <begin position="487"/>
        <end position="514"/>
    </location>
</feature>
<name>A0A0M2HGY7_9MICO</name>
<dbReference type="InterPro" id="IPR050250">
    <property type="entry name" value="Macrolide_Exporter_MacB"/>
</dbReference>
<proteinExistence type="inferred from homology"/>
<dbReference type="GO" id="GO:0022857">
    <property type="term" value="F:transmembrane transporter activity"/>
    <property type="evidence" value="ECO:0007669"/>
    <property type="project" value="TreeGrafter"/>
</dbReference>
<comment type="subcellular location">
    <subcellularLocation>
        <location evidence="1">Cell membrane</location>
        <topology evidence="1">Multi-pass membrane protein</topology>
    </subcellularLocation>
</comment>
<sequence length="951" mass="99672">MTGVLEAPTQPPEEVPEPDAATPRRSIWPRLRADLRLAARQVRRTTGSSALVMMLVMLPVAGLAGGAIFWQSHIPTREQSATLELGANESRIDVVGGADPSRRQAVDDPWNNTIDTDDQGRPVNPEQPMPEDPYALIPADATVAEVVEWAQVFVETAAGVGNVAATAGDVWDPVFDGRFLLLEGEAPASADQVLVSPGILERLDARVGDEIVLVDSDRTFEITGTMRRADARPADPEVFLPASASDLVVGQTRWYVADWQPGLDELAKLNHAGFVAFAHDLLVHPPAGAYTSQWRNDTAQASSMLMVALIVVAFSGYLIVLLAGAAFAVSARRQQRSLAVAASVGASNTDVFRVVVLQGTVLGTVAGVTGVVLGAAGAWLALELTDSGAVGSFWGNWGYNVPWALTAGILVFAVVVGSISAIAPARAATRGDVIGALRGSRRPPREPAKLPLGGVLVMSVGLGAAIASGLAIAALNSADRIDYAHPLRIAAMFGIVLGPIVFQIGFLIAGRWVLEVVARPVARIGIAPRIAARDAAANPSRVVPAFAAITVCVFIASFALASTALQGNANARSYWYAGPLHSVSAFIYSPTADDDAALVDAADELLAATDPTATVVVSTARGTEYDLETGVALDPDAPVYGVAGQPTETCPDCGGDEAALNGGLTIVAPGDVAALLDMPVSAATLEAYREGAMIITDAQFVTSSGMAVITEWTETSREQYYAAMNTVDWADADALAALPDPDAEHELPAELIEPPFISSNTQAMVSPETAERLGIVTMPSTVVALRDEPLETATLDRITADAAATRVSEGAYIGVNYEDGPDPQEPWLWLITGAAMVLVIAASAVCLGLTRFERRPDDATLTAVGGSRMLRRAINLWQAVIVVGIGSVVGTAAGLIPVWGTTQTSDGYLKFEDAPWLLLCLLAVALPIAIALAAWLVPPRHPDLTRRNAIA</sequence>
<keyword evidence="2" id="KW-1003">Cell membrane</keyword>
<dbReference type="OrthoDB" id="5089158at2"/>
<protein>
    <submittedName>
        <fullName evidence="10">FtsX-like permease family protein</fullName>
    </submittedName>
</protein>
<evidence type="ECO:0000256" key="6">
    <source>
        <dbReference type="ARBA" id="ARBA00038076"/>
    </source>
</evidence>
<dbReference type="InterPro" id="IPR003838">
    <property type="entry name" value="ABC3_permease_C"/>
</dbReference>
<dbReference type="Proteomes" id="UP000033956">
    <property type="component" value="Unassembled WGS sequence"/>
</dbReference>
<evidence type="ECO:0000256" key="7">
    <source>
        <dbReference type="SAM" id="MobiDB-lite"/>
    </source>
</evidence>
<dbReference type="Pfam" id="PF02687">
    <property type="entry name" value="FtsX"/>
    <property type="match status" value="1"/>
</dbReference>
<evidence type="ECO:0000259" key="9">
    <source>
        <dbReference type="Pfam" id="PF02687"/>
    </source>
</evidence>
<feature type="transmembrane region" description="Helical" evidence="8">
    <location>
        <begin position="361"/>
        <end position="382"/>
    </location>
</feature>
<dbReference type="PATRIC" id="fig|92835.4.peg.886"/>